<dbReference type="Proteomes" id="UP000663855">
    <property type="component" value="Unassembled WGS sequence"/>
</dbReference>
<dbReference type="EMBL" id="CAJNOV010004326">
    <property type="protein sequence ID" value="CAF1170810.1"/>
    <property type="molecule type" value="Genomic_DNA"/>
</dbReference>
<protein>
    <submittedName>
        <fullName evidence="2">Uncharacterized protein</fullName>
    </submittedName>
</protein>
<accession>A0A814U6N0</accession>
<comment type="caution">
    <text evidence="2">The sequence shown here is derived from an EMBL/GenBank/DDBJ whole genome shotgun (WGS) entry which is preliminary data.</text>
</comment>
<sequence>MSPSVFTYIAVELPHDDEIMACFLPLSSCYCASFTFLYAIFHCILTLSQSHTMSCLVHDKRFRSSFHSVINELRNEARTPVSILQTMPRQCCKCNDENQQTVEPAVMKEQNELPKLKQLIERINRENQTNPKLVLSLNLLISFIEKNRSPTLVSSKQNSSSSSNSDSSTGSEDNSPMDVSRPIFTRGGKPGRKTLKPNRNTPKSLEKIKSGTFVFLPYVGQVKKKEKHKSCYEILANHLQLQRFMSRNGHIPQLEKQYGVRINIITKKTSKNVTEALDNAMKGFENLKIHNHLETIQNAEQKLGEWVLIRSKKPQKETKLADVQQALEDLMNLWESCLKVEKRERDDDSDSGKEVPKKK</sequence>
<dbReference type="EMBL" id="CAJOBH010016006">
    <property type="protein sequence ID" value="CAF4190958.1"/>
    <property type="molecule type" value="Genomic_DNA"/>
</dbReference>
<proteinExistence type="predicted"/>
<dbReference type="Proteomes" id="UP000681967">
    <property type="component" value="Unassembled WGS sequence"/>
</dbReference>
<dbReference type="AlphaFoldDB" id="A0A814U6N0"/>
<evidence type="ECO:0000256" key="1">
    <source>
        <dbReference type="SAM" id="MobiDB-lite"/>
    </source>
</evidence>
<organism evidence="2 4">
    <name type="scientific">Rotaria magnacalcarata</name>
    <dbReference type="NCBI Taxonomy" id="392030"/>
    <lineage>
        <taxon>Eukaryota</taxon>
        <taxon>Metazoa</taxon>
        <taxon>Spiralia</taxon>
        <taxon>Gnathifera</taxon>
        <taxon>Rotifera</taxon>
        <taxon>Eurotatoria</taxon>
        <taxon>Bdelloidea</taxon>
        <taxon>Philodinida</taxon>
        <taxon>Philodinidae</taxon>
        <taxon>Rotaria</taxon>
    </lineage>
</organism>
<feature type="region of interest" description="Disordered" evidence="1">
    <location>
        <begin position="151"/>
        <end position="204"/>
    </location>
</feature>
<evidence type="ECO:0000313" key="4">
    <source>
        <dbReference type="Proteomes" id="UP000663855"/>
    </source>
</evidence>
<gene>
    <name evidence="3" type="ORF">BYL167_LOCUS23238</name>
    <name evidence="2" type="ORF">CJN711_LOCUS10494</name>
</gene>
<feature type="compositionally biased region" description="Low complexity" evidence="1">
    <location>
        <begin position="154"/>
        <end position="174"/>
    </location>
</feature>
<evidence type="ECO:0000313" key="2">
    <source>
        <dbReference type="EMBL" id="CAF1170810.1"/>
    </source>
</evidence>
<evidence type="ECO:0000313" key="3">
    <source>
        <dbReference type="EMBL" id="CAF4190958.1"/>
    </source>
</evidence>
<name>A0A814U6N0_9BILA</name>
<reference evidence="2" key="1">
    <citation type="submission" date="2021-02" db="EMBL/GenBank/DDBJ databases">
        <authorList>
            <person name="Nowell W R."/>
        </authorList>
    </citation>
    <scope>NUCLEOTIDE SEQUENCE</scope>
</reference>